<dbReference type="Proteomes" id="UP000253845">
    <property type="component" value="Unassembled WGS sequence"/>
</dbReference>
<feature type="domain" description="DUF3597" evidence="2">
    <location>
        <begin position="354"/>
        <end position="433"/>
    </location>
</feature>
<dbReference type="PANTHER" id="PTHR46082">
    <property type="entry name" value="ATP/GTP-BINDING PROTEIN-RELATED"/>
    <property type="match status" value="1"/>
</dbReference>
<dbReference type="Pfam" id="PF12200">
    <property type="entry name" value="DUF3597"/>
    <property type="match status" value="1"/>
</dbReference>
<dbReference type="InterPro" id="IPR022016">
    <property type="entry name" value="DUF3597"/>
</dbReference>
<evidence type="ECO:0000259" key="1">
    <source>
        <dbReference type="Pfam" id="PF01048"/>
    </source>
</evidence>
<sequence length="447" mass="48984">MHAGHLRLGRENSANTLFIVSLDCYKRVILASKLASSPIAPFSLHRIIPADSLNMSLCLTAEDYTVAWFSPLHFEASAALLMLDEHHVSPVPNRGQQLCYRFGRMGRTNVAIAFFPDGEIGIGVAGYMASEVQRDLPNVKTGLLVGVGAGIPRYGHDLRLGDVVIATPTENNSGVLGYDMVKVEPEKIVLKQWQNAPDRHIRSAMTNFRASQETPTRFKLNLQRFKGTSFPQQFVAPANVLCGSFGEQREPLFHYGCILSGNSVIKSADLRDELAREYKAIAIEMEAAGMMNTLPVAVIRGISDWANADKNDVWQGYAAATAAAAAKELLACLDGSNSISYGTQIRDQSRMNRENLRVLLTSKAAEYGQPNMDWQNSVVDLLKILNLDSSPGARKRLAQRWNILVGENGSASRNVALHRTITERLATNNGVVPDSLLRGLSVEDYGS</sequence>
<dbReference type="InterPro" id="IPR053137">
    <property type="entry name" value="NLR-like"/>
</dbReference>
<dbReference type="InterPro" id="IPR000845">
    <property type="entry name" value="Nucleoside_phosphorylase_d"/>
</dbReference>
<dbReference type="SUPFAM" id="SSF158634">
    <property type="entry name" value="RPA2825-like"/>
    <property type="match status" value="1"/>
</dbReference>
<dbReference type="EMBL" id="KZ851908">
    <property type="protein sequence ID" value="RDH22278.1"/>
    <property type="molecule type" value="Genomic_DNA"/>
</dbReference>
<evidence type="ECO:0000259" key="2">
    <source>
        <dbReference type="Pfam" id="PF12200"/>
    </source>
</evidence>
<dbReference type="Pfam" id="PF01048">
    <property type="entry name" value="PNP_UDP_1"/>
    <property type="match status" value="1"/>
</dbReference>
<dbReference type="PANTHER" id="PTHR46082:SF11">
    <property type="entry name" value="AAA+ ATPASE DOMAIN-CONTAINING PROTEIN-RELATED"/>
    <property type="match status" value="1"/>
</dbReference>
<protein>
    <submittedName>
        <fullName evidence="3">Purine and uridine phosphorylase</fullName>
    </submittedName>
</protein>
<name>A0A370C2Z9_ASPNG</name>
<dbReference type="GO" id="GO:0009116">
    <property type="term" value="P:nucleoside metabolic process"/>
    <property type="evidence" value="ECO:0007669"/>
    <property type="project" value="InterPro"/>
</dbReference>
<dbReference type="InterPro" id="IPR035994">
    <property type="entry name" value="Nucleoside_phosphorylase_sf"/>
</dbReference>
<evidence type="ECO:0000313" key="3">
    <source>
        <dbReference type="EMBL" id="RDH22278.1"/>
    </source>
</evidence>
<proteinExistence type="predicted"/>
<dbReference type="SUPFAM" id="SSF53167">
    <property type="entry name" value="Purine and uridine phosphorylases"/>
    <property type="match status" value="1"/>
</dbReference>
<dbReference type="AlphaFoldDB" id="A0A370C2Z9"/>
<dbReference type="GO" id="GO:0003824">
    <property type="term" value="F:catalytic activity"/>
    <property type="evidence" value="ECO:0007669"/>
    <property type="project" value="InterPro"/>
</dbReference>
<feature type="domain" description="Nucleoside phosphorylase" evidence="1">
    <location>
        <begin position="73"/>
        <end position="328"/>
    </location>
</feature>
<gene>
    <name evidence="3" type="ORF">M747DRAFT_348532</name>
</gene>
<organism evidence="3 4">
    <name type="scientific">Aspergillus niger ATCC 13496</name>
    <dbReference type="NCBI Taxonomy" id="1353008"/>
    <lineage>
        <taxon>Eukaryota</taxon>
        <taxon>Fungi</taxon>
        <taxon>Dikarya</taxon>
        <taxon>Ascomycota</taxon>
        <taxon>Pezizomycotina</taxon>
        <taxon>Eurotiomycetes</taxon>
        <taxon>Eurotiomycetidae</taxon>
        <taxon>Eurotiales</taxon>
        <taxon>Aspergillaceae</taxon>
        <taxon>Aspergillus</taxon>
        <taxon>Aspergillus subgen. Circumdati</taxon>
    </lineage>
</organism>
<reference evidence="3 4" key="1">
    <citation type="submission" date="2018-07" db="EMBL/GenBank/DDBJ databases">
        <title>Section-level genome sequencing of Aspergillus section Nigri to investigate inter- and intra-species variation.</title>
        <authorList>
            <consortium name="DOE Joint Genome Institute"/>
            <person name="Vesth T.C."/>
            <person name="Nybo J.L."/>
            <person name="Theobald S."/>
            <person name="Frisvad J.C."/>
            <person name="Larsen T.O."/>
            <person name="Nielsen K.F."/>
            <person name="Hoof J.B."/>
            <person name="Brandl J."/>
            <person name="Salamov A."/>
            <person name="Riley R."/>
            <person name="Gladden J.M."/>
            <person name="Phatale P."/>
            <person name="Nielsen M.T."/>
            <person name="Lyhne E.K."/>
            <person name="Kogle M.E."/>
            <person name="Strasser K."/>
            <person name="McDonnell E."/>
            <person name="Barry K."/>
            <person name="Clum A."/>
            <person name="Chen C."/>
            <person name="Nolan M."/>
            <person name="Sandor L."/>
            <person name="Kuo A."/>
            <person name="Lipzen A."/>
            <person name="Hainaut M."/>
            <person name="Drula E."/>
            <person name="Tsang A."/>
            <person name="Magnuson J.K."/>
            <person name="Henrissat B."/>
            <person name="Wiebenga A."/>
            <person name="Simmons B.A."/>
            <person name="Makela M.R."/>
            <person name="De vries R.P."/>
            <person name="Grigoriev I.V."/>
            <person name="Mortensen U.H."/>
            <person name="Baker S.E."/>
            <person name="Andersen M.R."/>
        </authorList>
    </citation>
    <scope>NUCLEOTIDE SEQUENCE [LARGE SCALE GENOMIC DNA]</scope>
    <source>
        <strain evidence="3 4">ATCC 13496</strain>
    </source>
</reference>
<accession>A0A370C2Z9</accession>
<evidence type="ECO:0000313" key="4">
    <source>
        <dbReference type="Proteomes" id="UP000253845"/>
    </source>
</evidence>
<dbReference type="VEuPathDB" id="FungiDB:M747DRAFT_348532"/>
<dbReference type="Gene3D" id="3.40.50.1580">
    <property type="entry name" value="Nucleoside phosphorylase domain"/>
    <property type="match status" value="1"/>
</dbReference>